<dbReference type="PROSITE" id="PS52048">
    <property type="entry name" value="UCH_DOMAIN"/>
    <property type="match status" value="1"/>
</dbReference>
<protein>
    <recommendedName>
        <fullName evidence="8">Ubiquitin carboxyl-terminal hydrolase</fullName>
        <ecNumber evidence="8">3.4.19.12</ecNumber>
    </recommendedName>
</protein>
<dbReference type="SUPFAM" id="SSF54001">
    <property type="entry name" value="Cysteine proteinases"/>
    <property type="match status" value="1"/>
</dbReference>
<name>A0AAD5TY30_9FUNG</name>
<feature type="region of interest" description="Disordered" evidence="9">
    <location>
        <begin position="1"/>
        <end position="116"/>
    </location>
</feature>
<comment type="similarity">
    <text evidence="2 7 8">Belongs to the peptidase C12 family.</text>
</comment>
<evidence type="ECO:0000313" key="11">
    <source>
        <dbReference type="EMBL" id="KAJ3216168.1"/>
    </source>
</evidence>
<dbReference type="InterPro" id="IPR001578">
    <property type="entry name" value="Peptidase_C12_UCH"/>
</dbReference>
<dbReference type="InterPro" id="IPR036959">
    <property type="entry name" value="Peptidase_C12_UCH_sf"/>
</dbReference>
<keyword evidence="12" id="KW-1185">Reference proteome</keyword>
<feature type="compositionally biased region" description="Polar residues" evidence="9">
    <location>
        <begin position="98"/>
        <end position="114"/>
    </location>
</feature>
<dbReference type="GO" id="GO:0006511">
    <property type="term" value="P:ubiquitin-dependent protein catabolic process"/>
    <property type="evidence" value="ECO:0007669"/>
    <property type="project" value="UniProtKB-UniRule"/>
</dbReference>
<dbReference type="FunFam" id="3.40.532.10:FF:000009">
    <property type="entry name" value="Ubiquitin carboxyl-terminal hydrolase"/>
    <property type="match status" value="1"/>
</dbReference>
<evidence type="ECO:0000256" key="3">
    <source>
        <dbReference type="ARBA" id="ARBA00022670"/>
    </source>
</evidence>
<keyword evidence="3 7" id="KW-0645">Protease</keyword>
<evidence type="ECO:0000259" key="10">
    <source>
        <dbReference type="PROSITE" id="PS52048"/>
    </source>
</evidence>
<feature type="site" description="Important for enzyme activity" evidence="7">
    <location>
        <position position="370"/>
    </location>
</feature>
<dbReference type="Pfam" id="PF18031">
    <property type="entry name" value="UCH_C"/>
    <property type="match status" value="1"/>
</dbReference>
<evidence type="ECO:0000256" key="5">
    <source>
        <dbReference type="ARBA" id="ARBA00022801"/>
    </source>
</evidence>
<sequence>MTGSLKEEAEERTKKRDTGKQKANLPSSPTKSSPTKSNLADKETALDPNMEQNNLSELLFEELPEEDEEEDIDFLPLSDDEYQSDEDDSTDDEEANKDSTIPEQQLLPSSSSTPHGKVLYQVNEDDLDEEVDGLLQETEEFKGEIGGELVDGLRSGKLRNRIYKSAPKRGVVTVEKNKEEENDEDSEAQKKRPKLWNWCLIESDPGVFTEMISKFGVNGVQVEEIIDFDLLNDLKPVLGLIFLFKYENNSSEKENKYSPEFVSFDSNLFFANQVINNACATQAILSILLNSSSVDIGDTLREFKDFTRHFPSDLKGEAISNSDIIRNVHNSFSRSDPFQSDEKAVSKEDAEDLFHFVAYLPINGKLYELDGLKPGPIFHGDCTEENWIDTVRPIIQNRIATYSSTEIRFNLMGLIKSRKLILEDLISKETDVNKQIILKDKLSYELEKIEKYKKENQRRRANFIGLIYACCKEMGKKGLLDNI</sequence>
<evidence type="ECO:0000256" key="2">
    <source>
        <dbReference type="ARBA" id="ARBA00009326"/>
    </source>
</evidence>
<dbReference type="Proteomes" id="UP001211065">
    <property type="component" value="Unassembled WGS sequence"/>
</dbReference>
<dbReference type="PRINTS" id="PR00707">
    <property type="entry name" value="UBCTHYDRLASE"/>
</dbReference>
<dbReference type="InterPro" id="IPR041507">
    <property type="entry name" value="UCH_C"/>
</dbReference>
<feature type="active site" description="Proton donor" evidence="7">
    <location>
        <position position="355"/>
    </location>
</feature>
<dbReference type="Gene3D" id="3.40.532.10">
    <property type="entry name" value="Peptidase C12, ubiquitin carboxyl-terminal hydrolase"/>
    <property type="match status" value="1"/>
</dbReference>
<dbReference type="CDD" id="cd09617">
    <property type="entry name" value="Peptidase_C12_UCH37_BAP1"/>
    <property type="match status" value="1"/>
</dbReference>
<dbReference type="PANTHER" id="PTHR10589:SF16">
    <property type="entry name" value="UBIQUITIN CARBOXYL-TERMINAL HYDROLASE ISOZYME L5"/>
    <property type="match status" value="1"/>
</dbReference>
<feature type="compositionally biased region" description="Low complexity" evidence="9">
    <location>
        <begin position="26"/>
        <end position="37"/>
    </location>
</feature>
<feature type="domain" description="UCH catalytic" evidence="10">
    <location>
        <begin position="197"/>
        <end position="416"/>
    </location>
</feature>
<keyword evidence="6 7" id="KW-0788">Thiol protease</keyword>
<keyword evidence="4 7" id="KW-0833">Ubl conjugation pathway</keyword>
<dbReference type="EC" id="3.4.19.12" evidence="8"/>
<reference evidence="11" key="1">
    <citation type="submission" date="2020-05" db="EMBL/GenBank/DDBJ databases">
        <title>Phylogenomic resolution of chytrid fungi.</title>
        <authorList>
            <person name="Stajich J.E."/>
            <person name="Amses K."/>
            <person name="Simmons R."/>
            <person name="Seto K."/>
            <person name="Myers J."/>
            <person name="Bonds A."/>
            <person name="Quandt C.A."/>
            <person name="Barry K."/>
            <person name="Liu P."/>
            <person name="Grigoriev I."/>
            <person name="Longcore J.E."/>
            <person name="James T.Y."/>
        </authorList>
    </citation>
    <scope>NUCLEOTIDE SEQUENCE</scope>
    <source>
        <strain evidence="11">JEL0476</strain>
    </source>
</reference>
<feature type="site" description="Transition state stabilizer" evidence="7">
    <location>
        <position position="273"/>
    </location>
</feature>
<dbReference type="InterPro" id="IPR038765">
    <property type="entry name" value="Papain-like_cys_pep_sf"/>
</dbReference>
<dbReference type="PANTHER" id="PTHR10589">
    <property type="entry name" value="UBIQUITIN CARBOXYL-TERMINAL HYDROLASE"/>
    <property type="match status" value="1"/>
</dbReference>
<evidence type="ECO:0000313" key="12">
    <source>
        <dbReference type="Proteomes" id="UP001211065"/>
    </source>
</evidence>
<feature type="compositionally biased region" description="Basic and acidic residues" evidence="9">
    <location>
        <begin position="1"/>
        <end position="20"/>
    </location>
</feature>
<dbReference type="Pfam" id="PF01088">
    <property type="entry name" value="Peptidase_C12"/>
    <property type="match status" value="1"/>
</dbReference>
<evidence type="ECO:0000256" key="6">
    <source>
        <dbReference type="ARBA" id="ARBA00022807"/>
    </source>
</evidence>
<dbReference type="AlphaFoldDB" id="A0AAD5TY30"/>
<proteinExistence type="inferred from homology"/>
<dbReference type="GO" id="GO:0016579">
    <property type="term" value="P:protein deubiquitination"/>
    <property type="evidence" value="ECO:0007669"/>
    <property type="project" value="TreeGrafter"/>
</dbReference>
<gene>
    <name evidence="11" type="primary">BAP1</name>
    <name evidence="11" type="ORF">HK099_005989</name>
</gene>
<dbReference type="GO" id="GO:0004843">
    <property type="term" value="F:cysteine-type deubiquitinase activity"/>
    <property type="evidence" value="ECO:0007669"/>
    <property type="project" value="UniProtKB-UniRule"/>
</dbReference>
<evidence type="ECO:0000256" key="8">
    <source>
        <dbReference type="RuleBase" id="RU361215"/>
    </source>
</evidence>
<comment type="caution">
    <text evidence="11">The sequence shown here is derived from an EMBL/GenBank/DDBJ whole genome shotgun (WGS) entry which is preliminary data.</text>
</comment>
<evidence type="ECO:0000256" key="7">
    <source>
        <dbReference type="PROSITE-ProRule" id="PRU01393"/>
    </source>
</evidence>
<organism evidence="11 12">
    <name type="scientific">Clydaea vesicula</name>
    <dbReference type="NCBI Taxonomy" id="447962"/>
    <lineage>
        <taxon>Eukaryota</taxon>
        <taxon>Fungi</taxon>
        <taxon>Fungi incertae sedis</taxon>
        <taxon>Chytridiomycota</taxon>
        <taxon>Chytridiomycota incertae sedis</taxon>
        <taxon>Chytridiomycetes</taxon>
        <taxon>Lobulomycetales</taxon>
        <taxon>Lobulomycetaceae</taxon>
        <taxon>Clydaea</taxon>
    </lineage>
</organism>
<evidence type="ECO:0000256" key="1">
    <source>
        <dbReference type="ARBA" id="ARBA00000707"/>
    </source>
</evidence>
<accession>A0AAD5TY30</accession>
<keyword evidence="5 7" id="KW-0378">Hydrolase</keyword>
<feature type="compositionally biased region" description="Acidic residues" evidence="9">
    <location>
        <begin position="59"/>
        <end position="95"/>
    </location>
</feature>
<dbReference type="GO" id="GO:0005737">
    <property type="term" value="C:cytoplasm"/>
    <property type="evidence" value="ECO:0007669"/>
    <property type="project" value="TreeGrafter"/>
</dbReference>
<comment type="catalytic activity">
    <reaction evidence="1 7 8">
        <text>Thiol-dependent hydrolysis of ester, thioester, amide, peptide and isopeptide bonds formed by the C-terminal Gly of ubiquitin (a 76-residue protein attached to proteins as an intracellular targeting signal).</text>
        <dbReference type="EC" id="3.4.19.12"/>
    </reaction>
</comment>
<dbReference type="Gene3D" id="1.20.58.860">
    <property type="match status" value="1"/>
</dbReference>
<evidence type="ECO:0000256" key="4">
    <source>
        <dbReference type="ARBA" id="ARBA00022786"/>
    </source>
</evidence>
<dbReference type="EMBL" id="JADGJW010000493">
    <property type="protein sequence ID" value="KAJ3216168.1"/>
    <property type="molecule type" value="Genomic_DNA"/>
</dbReference>
<feature type="active site" description="Nucleophile" evidence="7">
    <location>
        <position position="279"/>
    </location>
</feature>
<evidence type="ECO:0000256" key="9">
    <source>
        <dbReference type="SAM" id="MobiDB-lite"/>
    </source>
</evidence>